<gene>
    <name evidence="2" type="ORF">BU16DRAFT_590208</name>
</gene>
<feature type="region of interest" description="Disordered" evidence="1">
    <location>
        <begin position="1"/>
        <end position="71"/>
    </location>
</feature>
<evidence type="ECO:0000313" key="2">
    <source>
        <dbReference type="EMBL" id="KAF2494954.1"/>
    </source>
</evidence>
<sequence length="385" mass="44158">MSPSSHVVTRARSKISLNRTSPHLAHHQETPTQPPLHDRSSRNASRLVNMVTTRSQNPRPPPDTPTSDMAPEIVSGMMRLPTELRRQIIKEIIPRNDTFRIAVSYDKDGLFHCTLPELERHERKRTNLRNVLGLRLINHTLYDEFTEEFFGANNFTFKLLPSRKWKYSAPNFEANNTWISSCVAQSLKTCDLNVLEMDWETSRFKDEKSFNGTRNWFAKFAAAMGTGHRLKKLYIDCNWARGLNTGPNGECWTETIDVPFFLEPVASLYGINAVGIRFSHHDEFYGGSGGVPSGFAAQLQDILMGTSKSQIRLARYGENVMVKQPTGDGAAVLSSKISKRYWEPEFEWTEDEEVRAGMQRYARKLAQWAAEDRYREQRLKRKRGV</sequence>
<dbReference type="EMBL" id="MU004190">
    <property type="protein sequence ID" value="KAF2494954.1"/>
    <property type="molecule type" value="Genomic_DNA"/>
</dbReference>
<reference evidence="2" key="1">
    <citation type="journal article" date="2020" name="Stud. Mycol.">
        <title>101 Dothideomycetes genomes: a test case for predicting lifestyles and emergence of pathogens.</title>
        <authorList>
            <person name="Haridas S."/>
            <person name="Albert R."/>
            <person name="Binder M."/>
            <person name="Bloem J."/>
            <person name="Labutti K."/>
            <person name="Salamov A."/>
            <person name="Andreopoulos B."/>
            <person name="Baker S."/>
            <person name="Barry K."/>
            <person name="Bills G."/>
            <person name="Bluhm B."/>
            <person name="Cannon C."/>
            <person name="Castanera R."/>
            <person name="Culley D."/>
            <person name="Daum C."/>
            <person name="Ezra D."/>
            <person name="Gonzalez J."/>
            <person name="Henrissat B."/>
            <person name="Kuo A."/>
            <person name="Liang C."/>
            <person name="Lipzen A."/>
            <person name="Lutzoni F."/>
            <person name="Magnuson J."/>
            <person name="Mondo S."/>
            <person name="Nolan M."/>
            <person name="Ohm R."/>
            <person name="Pangilinan J."/>
            <person name="Park H.-J."/>
            <person name="Ramirez L."/>
            <person name="Alfaro M."/>
            <person name="Sun H."/>
            <person name="Tritt A."/>
            <person name="Yoshinaga Y."/>
            <person name="Zwiers L.-H."/>
            <person name="Turgeon B."/>
            <person name="Goodwin S."/>
            <person name="Spatafora J."/>
            <person name="Crous P."/>
            <person name="Grigoriev I."/>
        </authorList>
    </citation>
    <scope>NUCLEOTIDE SEQUENCE</scope>
    <source>
        <strain evidence="2">CBS 269.34</strain>
    </source>
</reference>
<organism evidence="2 3">
    <name type="scientific">Lophium mytilinum</name>
    <dbReference type="NCBI Taxonomy" id="390894"/>
    <lineage>
        <taxon>Eukaryota</taxon>
        <taxon>Fungi</taxon>
        <taxon>Dikarya</taxon>
        <taxon>Ascomycota</taxon>
        <taxon>Pezizomycotina</taxon>
        <taxon>Dothideomycetes</taxon>
        <taxon>Pleosporomycetidae</taxon>
        <taxon>Mytilinidiales</taxon>
        <taxon>Mytilinidiaceae</taxon>
        <taxon>Lophium</taxon>
    </lineage>
</organism>
<feature type="compositionally biased region" description="Polar residues" evidence="1">
    <location>
        <begin position="42"/>
        <end position="57"/>
    </location>
</feature>
<dbReference type="AlphaFoldDB" id="A0A6A6QS37"/>
<keyword evidence="3" id="KW-1185">Reference proteome</keyword>
<protein>
    <submittedName>
        <fullName evidence="2">Uncharacterized protein</fullName>
    </submittedName>
</protein>
<evidence type="ECO:0000313" key="3">
    <source>
        <dbReference type="Proteomes" id="UP000799750"/>
    </source>
</evidence>
<evidence type="ECO:0000256" key="1">
    <source>
        <dbReference type="SAM" id="MobiDB-lite"/>
    </source>
</evidence>
<proteinExistence type="predicted"/>
<dbReference type="OrthoDB" id="10611541at2759"/>
<accession>A0A6A6QS37</accession>
<name>A0A6A6QS37_9PEZI</name>
<dbReference type="Proteomes" id="UP000799750">
    <property type="component" value="Unassembled WGS sequence"/>
</dbReference>